<protein>
    <recommendedName>
        <fullName evidence="1">RNA-directed DNA polymerase</fullName>
        <ecNumber evidence="1">2.7.7.49</ecNumber>
    </recommendedName>
</protein>
<name>A0A450U8A4_9GAMM</name>
<reference evidence="10" key="1">
    <citation type="submission" date="2019-02" db="EMBL/GenBank/DDBJ databases">
        <authorList>
            <person name="Gruber-Vodicka R. H."/>
            <person name="Seah K. B. B."/>
        </authorList>
    </citation>
    <scope>NUCLEOTIDE SEQUENCE</scope>
    <source>
        <strain evidence="10">BECK_M7</strain>
    </source>
</reference>
<dbReference type="Pfam" id="PF00078">
    <property type="entry name" value="RVT_1"/>
    <property type="match status" value="1"/>
</dbReference>
<evidence type="ECO:0000256" key="4">
    <source>
        <dbReference type="ARBA" id="ARBA00022723"/>
    </source>
</evidence>
<evidence type="ECO:0000259" key="9">
    <source>
        <dbReference type="Pfam" id="PF00078"/>
    </source>
</evidence>
<dbReference type="AlphaFoldDB" id="A0A450U8A4"/>
<dbReference type="GO" id="GO:0046872">
    <property type="term" value="F:metal ion binding"/>
    <property type="evidence" value="ECO:0007669"/>
    <property type="project" value="UniProtKB-KW"/>
</dbReference>
<gene>
    <name evidence="10" type="ORF">BECKLFY1418B_GA0070995_100933</name>
</gene>
<feature type="domain" description="Reverse transcriptase" evidence="9">
    <location>
        <begin position="51"/>
        <end position="236"/>
    </location>
</feature>
<dbReference type="EC" id="2.7.7.49" evidence="1"/>
<keyword evidence="4" id="KW-0479">Metal-binding</keyword>
<comment type="catalytic activity">
    <reaction evidence="8">
        <text>DNA(n) + a 2'-deoxyribonucleoside 5'-triphosphate = DNA(n+1) + diphosphate</text>
        <dbReference type="Rhea" id="RHEA:22508"/>
        <dbReference type="Rhea" id="RHEA-COMP:17339"/>
        <dbReference type="Rhea" id="RHEA-COMP:17340"/>
        <dbReference type="ChEBI" id="CHEBI:33019"/>
        <dbReference type="ChEBI" id="CHEBI:61560"/>
        <dbReference type="ChEBI" id="CHEBI:173112"/>
        <dbReference type="EC" id="2.7.7.49"/>
    </reaction>
</comment>
<evidence type="ECO:0000256" key="5">
    <source>
        <dbReference type="ARBA" id="ARBA00022842"/>
    </source>
</evidence>
<accession>A0A450U8A4</accession>
<keyword evidence="2" id="KW-0808">Transferase</keyword>
<keyword evidence="3" id="KW-0548">Nucleotidyltransferase</keyword>
<dbReference type="InterPro" id="IPR000477">
    <property type="entry name" value="RT_dom"/>
</dbReference>
<dbReference type="GO" id="GO:0003964">
    <property type="term" value="F:RNA-directed DNA polymerase activity"/>
    <property type="evidence" value="ECO:0007669"/>
    <property type="project" value="UniProtKB-KW"/>
</dbReference>
<dbReference type="PRINTS" id="PR00866">
    <property type="entry name" value="RNADNAPOLMS"/>
</dbReference>
<dbReference type="PANTHER" id="PTHR34047">
    <property type="entry name" value="NUCLEAR INTRON MATURASE 1, MITOCHONDRIAL-RELATED"/>
    <property type="match status" value="1"/>
</dbReference>
<evidence type="ECO:0000256" key="7">
    <source>
        <dbReference type="ARBA" id="ARBA00034120"/>
    </source>
</evidence>
<comment type="similarity">
    <text evidence="7">Belongs to the bacterial reverse transcriptase family.</text>
</comment>
<keyword evidence="6 10" id="KW-0695">RNA-directed DNA polymerase</keyword>
<dbReference type="InterPro" id="IPR051083">
    <property type="entry name" value="GrpII_Intron_Splice-Mob/Def"/>
</dbReference>
<proteinExistence type="inferred from homology"/>
<evidence type="ECO:0000313" key="10">
    <source>
        <dbReference type="EMBL" id="VFJ88174.1"/>
    </source>
</evidence>
<evidence type="ECO:0000256" key="3">
    <source>
        <dbReference type="ARBA" id="ARBA00022695"/>
    </source>
</evidence>
<organism evidence="10">
    <name type="scientific">Candidatus Kentrum sp. LFY</name>
    <dbReference type="NCBI Taxonomy" id="2126342"/>
    <lineage>
        <taxon>Bacteria</taxon>
        <taxon>Pseudomonadati</taxon>
        <taxon>Pseudomonadota</taxon>
        <taxon>Gammaproteobacteria</taxon>
        <taxon>Candidatus Kentrum</taxon>
    </lineage>
</organism>
<dbReference type="InterPro" id="IPR000123">
    <property type="entry name" value="Reverse_transcriptase_msDNA"/>
</dbReference>
<evidence type="ECO:0000256" key="6">
    <source>
        <dbReference type="ARBA" id="ARBA00022918"/>
    </source>
</evidence>
<dbReference type="GO" id="GO:0003723">
    <property type="term" value="F:RNA binding"/>
    <property type="evidence" value="ECO:0007669"/>
    <property type="project" value="InterPro"/>
</dbReference>
<dbReference type="CDD" id="cd03487">
    <property type="entry name" value="RT_Bac_retron_II"/>
    <property type="match status" value="1"/>
</dbReference>
<dbReference type="EMBL" id="CAADFF010000009">
    <property type="protein sequence ID" value="VFJ88174.1"/>
    <property type="molecule type" value="Genomic_DNA"/>
</dbReference>
<evidence type="ECO:0000256" key="2">
    <source>
        <dbReference type="ARBA" id="ARBA00022679"/>
    </source>
</evidence>
<sequence>MARDPVAPFIVDFRKAKDTNHLATLIGCHAEMLDRIRNSATHQEFYREHRIPKRNRRRRGEYRVVWQAVSELAQIQKALLRKFENFARDTVDDYPHSAVHGYVTGRSTLTNARCHAGAKIIARADIKDFFPSISRARLEALLTELGIYQSVAEVIGGLATIDDGLGQGIHTSPFFANLVCIPLDQELSDLAGKYQAIYTRYADDLTFSSDTRVPDRIAIETVLQTHGFPLAKDKFRTTKIGQAHFVTGLSVSELDRPRIPYKFKHKLRQELYYSDRFGIMNHAERAGYRFPHHCINSIDGRISYLQGIEPELGVEMRQLWKSLLKRDGLFSTYLPTYKEGMRQIFKEVEGVSYFIDETETHFRGDVYLGLALVAVATGDVSTIEEAIAQTLDRFLHDPYASGRKEKLQKKGLHFTDDSEEIRTDFIKTIARFPIRAFVAYRKLSGITRKDAYLSLLRILVTDRLSDPLLTLNSTIIYEQLSEVPHKYFELTIHEVMGKIKERGGKFYQEPRIVCCGKRDQPCIAIADYLLGVFSHYATSEPPNETPRKRFERLRDKIRLIVDADEKRRFWRNNPFPGFSAMDGTENNLA</sequence>
<evidence type="ECO:0000256" key="8">
    <source>
        <dbReference type="ARBA" id="ARBA00048173"/>
    </source>
</evidence>
<keyword evidence="5" id="KW-0460">Magnesium</keyword>
<evidence type="ECO:0000256" key="1">
    <source>
        <dbReference type="ARBA" id="ARBA00012493"/>
    </source>
</evidence>